<accession>A0A7W8LLF5</accession>
<dbReference type="RefSeq" id="WP_184657628.1">
    <property type="nucleotide sequence ID" value="NZ_CP031518.1"/>
</dbReference>
<protein>
    <submittedName>
        <fullName evidence="1">Putative sterol carrier protein</fullName>
    </submittedName>
</protein>
<reference evidence="1 2" key="1">
    <citation type="submission" date="2020-08" db="EMBL/GenBank/DDBJ databases">
        <title>Genomic Encyclopedia of Type Strains, Phase IV (KMG-IV): sequencing the most valuable type-strain genomes for metagenomic binning, comparative biology and taxonomic classification.</title>
        <authorList>
            <person name="Goeker M."/>
        </authorList>
    </citation>
    <scope>NUCLEOTIDE SEQUENCE [LARGE SCALE GENOMIC DNA]</scope>
    <source>
        <strain evidence="1 2">DSM 103462</strain>
    </source>
</reference>
<name>A0A7W8LLF5_9SPIR</name>
<keyword evidence="2" id="KW-1185">Reference proteome</keyword>
<dbReference type="EMBL" id="JACHFQ010000002">
    <property type="protein sequence ID" value="MBB5225391.1"/>
    <property type="molecule type" value="Genomic_DNA"/>
</dbReference>
<gene>
    <name evidence="1" type="ORF">HNP76_000735</name>
</gene>
<dbReference type="Proteomes" id="UP000518887">
    <property type="component" value="Unassembled WGS sequence"/>
</dbReference>
<evidence type="ECO:0000313" key="2">
    <source>
        <dbReference type="Proteomes" id="UP000518887"/>
    </source>
</evidence>
<evidence type="ECO:0000313" key="1">
    <source>
        <dbReference type="EMBL" id="MBB5225391.1"/>
    </source>
</evidence>
<dbReference type="AlphaFoldDB" id="A0A7W8LLF5"/>
<organism evidence="1 2">
    <name type="scientific">Treponema ruminis</name>
    <dbReference type="NCBI Taxonomy" id="744515"/>
    <lineage>
        <taxon>Bacteria</taxon>
        <taxon>Pseudomonadati</taxon>
        <taxon>Spirochaetota</taxon>
        <taxon>Spirochaetia</taxon>
        <taxon>Spirochaetales</taxon>
        <taxon>Treponemataceae</taxon>
        <taxon>Treponema</taxon>
    </lineage>
</organism>
<proteinExistence type="predicted"/>
<sequence length="78" mass="8071">MAFSNKWVAFGVGVAAGVAAVALVKNPAFKKACAAVVGKGLQLKDDACAFAESVKEDAQDIVAEAKYNNQKKAEQAKA</sequence>
<comment type="caution">
    <text evidence="1">The sequence shown here is derived from an EMBL/GenBank/DDBJ whole genome shotgun (WGS) entry which is preliminary data.</text>
</comment>